<feature type="transmembrane region" description="Helical" evidence="1">
    <location>
        <begin position="65"/>
        <end position="87"/>
    </location>
</feature>
<feature type="transmembrane region" description="Helical" evidence="1">
    <location>
        <begin position="38"/>
        <end position="58"/>
    </location>
</feature>
<sequence>MKNMKNNFLSIAALIIIILSTGALYIVRNTTSSGHFTWSNIIPFVAIIALFTCIYFAIKRYGQRYILPVLQFTFSAGVIFTCVVLFFLTADSIAFFAVVNIFIVLLAFTTKNFTWIKFRKASAYILVFFSCFIFLTLHVWNIIGSRQLNTVLTQIKDYGYATSTQQVNQMYLKSVDSKNNGGAIVIALSKVIEDRMSDFFIQMNKYDYEDENQLFFTHKDMQKNLQKILSESSKELSMLQHALSYPQLIIPLEFQEPVYSMPLPHISALSTITKMLKYKFSYEIHKKQRQQAIETLKNIFKVSDMFKFEPILISQLVRYAIEKRTLMAIGHALNYEDDAQTIQQFIEIVKPRCEHSPSNFEGELLLLCSIFSVTEKETIFDFEDTSALDIPFVNFLPRGFLKQDIAYGLKCILNNVSLNKKGEKAIRLSFGQKEKSNNWYPISMMTTPYFSGINKKDLNCLAVARCVFTALHLRLQQLKSQQVDFTAIQKKYPLHTTDPFTGKSLLNTNTDNGYVIYSVGEDLKNGGGIITKRVDTGILLRKEK</sequence>
<dbReference type="RefSeq" id="WP_151969373.1">
    <property type="nucleotide sequence ID" value="NZ_AP019860.1"/>
</dbReference>
<feature type="transmembrane region" description="Helical" evidence="1">
    <location>
        <begin position="121"/>
        <end position="140"/>
    </location>
</feature>
<evidence type="ECO:0000313" key="3">
    <source>
        <dbReference type="Proteomes" id="UP000326354"/>
    </source>
</evidence>
<keyword evidence="3" id="KW-1185">Reference proteome</keyword>
<protein>
    <submittedName>
        <fullName evidence="2">Uncharacterized protein</fullName>
    </submittedName>
</protein>
<keyword evidence="1" id="KW-1133">Transmembrane helix</keyword>
<dbReference type="KEGG" id="uam:UABAM_03626"/>
<dbReference type="OrthoDB" id="274376at2"/>
<reference evidence="2 3" key="1">
    <citation type="submission" date="2019-08" db="EMBL/GenBank/DDBJ databases">
        <title>Complete genome sequence of Candidatus Uab amorphum.</title>
        <authorList>
            <person name="Shiratori T."/>
            <person name="Suzuki S."/>
            <person name="Kakizawa Y."/>
            <person name="Ishida K."/>
        </authorList>
    </citation>
    <scope>NUCLEOTIDE SEQUENCE [LARGE SCALE GENOMIC DNA]</scope>
    <source>
        <strain evidence="2 3">SRT547</strain>
    </source>
</reference>
<gene>
    <name evidence="2" type="ORF">UABAM_03626</name>
</gene>
<name>A0A5S9F4M3_UABAM</name>
<evidence type="ECO:0000256" key="1">
    <source>
        <dbReference type="SAM" id="Phobius"/>
    </source>
</evidence>
<dbReference type="AlphaFoldDB" id="A0A5S9F4M3"/>
<dbReference type="EMBL" id="AP019860">
    <property type="protein sequence ID" value="BBM85263.1"/>
    <property type="molecule type" value="Genomic_DNA"/>
</dbReference>
<evidence type="ECO:0000313" key="2">
    <source>
        <dbReference type="EMBL" id="BBM85263.1"/>
    </source>
</evidence>
<organism evidence="2 3">
    <name type="scientific">Uabimicrobium amorphum</name>
    <dbReference type="NCBI Taxonomy" id="2596890"/>
    <lineage>
        <taxon>Bacteria</taxon>
        <taxon>Pseudomonadati</taxon>
        <taxon>Planctomycetota</taxon>
        <taxon>Candidatus Uabimicrobiia</taxon>
        <taxon>Candidatus Uabimicrobiales</taxon>
        <taxon>Candidatus Uabimicrobiaceae</taxon>
        <taxon>Candidatus Uabimicrobium</taxon>
    </lineage>
</organism>
<feature type="transmembrane region" description="Helical" evidence="1">
    <location>
        <begin position="93"/>
        <end position="109"/>
    </location>
</feature>
<dbReference type="Proteomes" id="UP000326354">
    <property type="component" value="Chromosome"/>
</dbReference>
<keyword evidence="1" id="KW-0812">Transmembrane</keyword>
<feature type="transmembrane region" description="Helical" evidence="1">
    <location>
        <begin position="7"/>
        <end position="26"/>
    </location>
</feature>
<accession>A0A5S9F4M3</accession>
<keyword evidence="1" id="KW-0472">Membrane</keyword>
<proteinExistence type="predicted"/>